<organism evidence="1">
    <name type="scientific">Fusarium oxysporum f. sp. pisi HDV247</name>
    <dbReference type="NCBI Taxonomy" id="1080344"/>
    <lineage>
        <taxon>Eukaryota</taxon>
        <taxon>Fungi</taxon>
        <taxon>Dikarya</taxon>
        <taxon>Ascomycota</taxon>
        <taxon>Pezizomycotina</taxon>
        <taxon>Sordariomycetes</taxon>
        <taxon>Hypocreomycetidae</taxon>
        <taxon>Hypocreales</taxon>
        <taxon>Nectriaceae</taxon>
        <taxon>Fusarium</taxon>
        <taxon>Fusarium oxysporum species complex</taxon>
    </lineage>
</organism>
<sequence length="42" mass="4805">MSAVRVVTDSMAVMKFTRLKLDILRVIFDTCVEMSYDMTSTV</sequence>
<dbReference type="EMBL" id="JH650971">
    <property type="protein sequence ID" value="EXA45587.1"/>
    <property type="molecule type" value="Genomic_DNA"/>
</dbReference>
<gene>
    <name evidence="1" type="ORF">FOVG_06556</name>
</gene>
<reference evidence="1" key="2">
    <citation type="submission" date="2012-05" db="EMBL/GenBank/DDBJ databases">
        <title>Annotation of the Genome Sequence of Fusarium oxysporum HDV247.</title>
        <authorList>
            <consortium name="The Broad Institute Genomics Platform"/>
            <person name="Ma L.-J."/>
            <person name="Corby-Kistler H."/>
            <person name="Broz K."/>
            <person name="Gale L.R."/>
            <person name="Jonkers W."/>
            <person name="O'Donnell K."/>
            <person name="Ploetz R."/>
            <person name="Steinberg C."/>
            <person name="Schwartz D.C."/>
            <person name="VanEtten H."/>
            <person name="Zhou S."/>
            <person name="Young S.K."/>
            <person name="Zeng Q."/>
            <person name="Gargeya S."/>
            <person name="Fitzgerald M."/>
            <person name="Abouelleil A."/>
            <person name="Alvarado L."/>
            <person name="Chapman S.B."/>
            <person name="Gainer-Dewar J."/>
            <person name="Goldberg J."/>
            <person name="Griggs A."/>
            <person name="Gujja S."/>
            <person name="Hansen M."/>
            <person name="Howarth C."/>
            <person name="Imamovic A."/>
            <person name="Ireland A."/>
            <person name="Larimer J."/>
            <person name="McCowan C."/>
            <person name="Murphy C."/>
            <person name="Pearson M."/>
            <person name="Poon T.W."/>
            <person name="Priest M."/>
            <person name="Roberts A."/>
            <person name="Saif S."/>
            <person name="Shea T."/>
            <person name="Sykes S."/>
            <person name="Wortman J."/>
            <person name="Nusbaum C."/>
            <person name="Birren B."/>
        </authorList>
    </citation>
    <scope>NUCLEOTIDE SEQUENCE</scope>
    <source>
        <strain evidence="1">HDV247</strain>
    </source>
</reference>
<proteinExistence type="predicted"/>
<name>W9PTG9_FUSOX</name>
<reference evidence="1" key="1">
    <citation type="submission" date="2011-10" db="EMBL/GenBank/DDBJ databases">
        <title>The Genome Sequence of Fusarium oxysporum HDV247.</title>
        <authorList>
            <consortium name="The Broad Institute Genome Sequencing Platform"/>
            <person name="Ma L.-J."/>
            <person name="Gale L.R."/>
            <person name="Schwartz D.C."/>
            <person name="Zhou S."/>
            <person name="Corby-Kistler H."/>
            <person name="Young S.K."/>
            <person name="Zeng Q."/>
            <person name="Gargeya S."/>
            <person name="Fitzgerald M."/>
            <person name="Haas B."/>
            <person name="Abouelleil A."/>
            <person name="Alvarado L."/>
            <person name="Arachchi H.M."/>
            <person name="Berlin A."/>
            <person name="Brown A."/>
            <person name="Chapman S.B."/>
            <person name="Chen Z."/>
            <person name="Dunbar C."/>
            <person name="Freedman E."/>
            <person name="Gearin G."/>
            <person name="Goldberg J."/>
            <person name="Griggs A."/>
            <person name="Gujja S."/>
            <person name="Heiman D."/>
            <person name="Howarth C."/>
            <person name="Larson L."/>
            <person name="Lui A."/>
            <person name="MacDonald P.J.P."/>
            <person name="Montmayeur A."/>
            <person name="Murphy C."/>
            <person name="Neiman D."/>
            <person name="Pearson M."/>
            <person name="Priest M."/>
            <person name="Roberts A."/>
            <person name="Saif S."/>
            <person name="Shea T."/>
            <person name="Shenoy N."/>
            <person name="Sisk P."/>
            <person name="Stolte C."/>
            <person name="Sykes S."/>
            <person name="Wortman J."/>
            <person name="Nusbaum C."/>
            <person name="Birren B."/>
        </authorList>
    </citation>
    <scope>NUCLEOTIDE SEQUENCE [LARGE SCALE GENOMIC DNA]</scope>
    <source>
        <strain evidence="1">HDV247</strain>
    </source>
</reference>
<protein>
    <submittedName>
        <fullName evidence="1">Uncharacterized protein</fullName>
    </submittedName>
</protein>
<evidence type="ECO:0000313" key="1">
    <source>
        <dbReference type="EMBL" id="EXA45587.1"/>
    </source>
</evidence>
<accession>W9PTG9</accession>
<dbReference type="Proteomes" id="UP000030751">
    <property type="component" value="Unassembled WGS sequence"/>
</dbReference>
<dbReference type="AlphaFoldDB" id="W9PTG9"/>
<dbReference type="HOGENOM" id="CLU_3260563_0_0_1"/>